<accession>Q0IL04</accession>
<keyword evidence="1" id="KW-0472">Membrane</keyword>
<dbReference type="RefSeq" id="YP_758412.1">
    <property type="nucleotide sequence ID" value="NC_008348.1"/>
</dbReference>
<reference evidence="2 3" key="1">
    <citation type="journal article" date="2007" name="Virus Genes">
        <title>Genome sequence of Leucania seperata nucleopolyhedrovirus.</title>
        <authorList>
            <person name="Xiao H."/>
            <person name="Qi Y."/>
        </authorList>
    </citation>
    <scope>NUCLEOTIDE SEQUENCE [LARGE SCALE GENOMIC DNA]</scope>
    <source>
        <strain evidence="2 3">AH1</strain>
    </source>
</reference>
<dbReference type="Proteomes" id="UP000201737">
    <property type="component" value="Segment"/>
</dbReference>
<dbReference type="GeneID" id="5176274"/>
<keyword evidence="1" id="KW-0812">Transmembrane</keyword>
<keyword evidence="3" id="KW-1185">Reference proteome</keyword>
<sequence>MYHLNYLKIYMCAIYKLLILYICFFSSPIISILFPVLYNGISKKKNTTINFYIHTFYLYKNL</sequence>
<keyword evidence="1" id="KW-1133">Transmembrane helix</keyword>
<evidence type="ECO:0000256" key="1">
    <source>
        <dbReference type="SAM" id="Phobius"/>
    </source>
</evidence>
<evidence type="ECO:0000313" key="3">
    <source>
        <dbReference type="Proteomes" id="UP000201737"/>
    </source>
</evidence>
<dbReference type="EMBL" id="AY394490">
    <property type="protein sequence ID" value="AAR28879.1"/>
    <property type="molecule type" value="Genomic_DNA"/>
</dbReference>
<protein>
    <submittedName>
        <fullName evidence="2">ORF115</fullName>
    </submittedName>
</protein>
<name>Q0IL04_NPVLS</name>
<proteinExistence type="predicted"/>
<organismHost>
    <name type="scientific">Lepidoptera</name>
    <name type="common">moths &amp; butterflies</name>
    <dbReference type="NCBI Taxonomy" id="7088"/>
</organismHost>
<feature type="transmembrane region" description="Helical" evidence="1">
    <location>
        <begin position="13"/>
        <end position="38"/>
    </location>
</feature>
<reference evidence="2 3" key="2">
    <citation type="journal article" date="2007" name="Virus Res.">
        <title>P13 of Leucania separata multiple nuclear polyhedrosis virus affected the polyhedra and budded virions yields of AcMNPV.</title>
        <authorList>
            <person name="Du E.Q."/>
            <person name="Yan F."/>
            <person name="Jin W.X."/>
            <person name="Lu N."/>
            <person name="Xiao H.Z."/>
            <person name="Lu S.Y."/>
            <person name="Qi Y.P."/>
        </authorList>
    </citation>
    <scope>NUCLEOTIDE SEQUENCE [LARGE SCALE GENOMIC DNA]</scope>
    <source>
        <strain evidence="2 3">AH1</strain>
    </source>
</reference>
<organism evidence="2 3">
    <name type="scientific">Leucania separata nucleopolyhedrovirus</name>
    <name type="common">LsNPV</name>
    <dbReference type="NCBI Taxonomy" id="1307956"/>
    <lineage>
        <taxon>Viruses</taxon>
        <taxon>Viruses incertae sedis</taxon>
        <taxon>Naldaviricetes</taxon>
        <taxon>Lefavirales</taxon>
        <taxon>Baculoviridae</taxon>
        <taxon>Alphabaculovirus</taxon>
        <taxon>Alphabaculovirus leseparatae</taxon>
    </lineage>
</organism>
<dbReference type="KEGG" id="vg:5176274"/>
<evidence type="ECO:0000313" key="2">
    <source>
        <dbReference type="EMBL" id="AAR28879.1"/>
    </source>
</evidence>